<gene>
    <name evidence="3" type="ordered locus">Gbro_4150</name>
</gene>
<dbReference type="CDD" id="cd08023">
    <property type="entry name" value="GH16_laminarinase_like"/>
    <property type="match status" value="1"/>
</dbReference>
<dbReference type="AlphaFoldDB" id="D0L551"/>
<dbReference type="eggNOG" id="COG2273">
    <property type="taxonomic scope" value="Bacteria"/>
</dbReference>
<dbReference type="STRING" id="526226.Gbro_4150"/>
<dbReference type="InterPro" id="IPR050546">
    <property type="entry name" value="Glycosyl_Hydrlase_16"/>
</dbReference>
<proteinExistence type="inferred from homology"/>
<dbReference type="GO" id="GO:0005975">
    <property type="term" value="P:carbohydrate metabolic process"/>
    <property type="evidence" value="ECO:0007669"/>
    <property type="project" value="InterPro"/>
</dbReference>
<dbReference type="SUPFAM" id="SSF49899">
    <property type="entry name" value="Concanavalin A-like lectins/glucanases"/>
    <property type="match status" value="1"/>
</dbReference>
<evidence type="ECO:0000256" key="1">
    <source>
        <dbReference type="ARBA" id="ARBA00006865"/>
    </source>
</evidence>
<evidence type="ECO:0000259" key="2">
    <source>
        <dbReference type="PROSITE" id="PS51762"/>
    </source>
</evidence>
<dbReference type="KEGG" id="gbr:Gbro_4150"/>
<reference evidence="4" key="1">
    <citation type="submission" date="2009-10" db="EMBL/GenBank/DDBJ databases">
        <title>The complete chromosome of Gordonia bronchialis DSM 43247.</title>
        <authorList>
            <consortium name="US DOE Joint Genome Institute (JGI-PGF)"/>
            <person name="Lucas S."/>
            <person name="Copeland A."/>
            <person name="Lapidus A."/>
            <person name="Glavina del Rio T."/>
            <person name="Dalin E."/>
            <person name="Tice H."/>
            <person name="Bruce D."/>
            <person name="Goodwin L."/>
            <person name="Pitluck S."/>
            <person name="Kyrpides N."/>
            <person name="Mavromatis K."/>
            <person name="Ivanova N."/>
            <person name="Ovchinnikova G."/>
            <person name="Saunders E."/>
            <person name="Brettin T."/>
            <person name="Detter J.C."/>
            <person name="Han C."/>
            <person name="Larimer F."/>
            <person name="Land M."/>
            <person name="Hauser L."/>
            <person name="Markowitz V."/>
            <person name="Cheng J.-F."/>
            <person name="Hugenholtz P."/>
            <person name="Woyke T."/>
            <person name="Wu D."/>
            <person name="Jando M."/>
            <person name="Schneider S."/>
            <person name="Goeker M."/>
            <person name="Klenk H.-P."/>
            <person name="Eisen J.A."/>
        </authorList>
    </citation>
    <scope>NUCLEOTIDE SEQUENCE [LARGE SCALE GENOMIC DNA]</scope>
    <source>
        <strain evidence="4">ATCC 25592 / DSM 43247 / BCRC 13721 / JCM 3198 / KCTC 3076 / NBRC 16047 / NCTC 10667</strain>
    </source>
</reference>
<accession>D0L551</accession>
<keyword evidence="3" id="KW-0378">Hydrolase</keyword>
<dbReference type="PROSITE" id="PS51762">
    <property type="entry name" value="GH16_2"/>
    <property type="match status" value="1"/>
</dbReference>
<dbReference type="RefSeq" id="WP_012835810.1">
    <property type="nucleotide sequence ID" value="NC_013441.1"/>
</dbReference>
<comment type="similarity">
    <text evidence="1">Belongs to the glycosyl hydrolase 16 family.</text>
</comment>
<dbReference type="Proteomes" id="UP000001219">
    <property type="component" value="Chromosome"/>
</dbReference>
<dbReference type="GO" id="GO:0004553">
    <property type="term" value="F:hydrolase activity, hydrolyzing O-glycosyl compounds"/>
    <property type="evidence" value="ECO:0007669"/>
    <property type="project" value="InterPro"/>
</dbReference>
<dbReference type="InterPro" id="IPR013320">
    <property type="entry name" value="ConA-like_dom_sf"/>
</dbReference>
<dbReference type="PANTHER" id="PTHR10963:SF55">
    <property type="entry name" value="GLYCOSIDE HYDROLASE FAMILY 16 PROTEIN"/>
    <property type="match status" value="1"/>
</dbReference>
<evidence type="ECO:0000313" key="3">
    <source>
        <dbReference type="EMBL" id="ACY23309.1"/>
    </source>
</evidence>
<dbReference type="Pfam" id="PF00722">
    <property type="entry name" value="Glyco_hydro_16"/>
    <property type="match status" value="1"/>
</dbReference>
<reference evidence="3 4" key="2">
    <citation type="journal article" date="2010" name="Stand. Genomic Sci.">
        <title>Complete genome sequence of Gordonia bronchialis type strain (3410).</title>
        <authorList>
            <person name="Ivanova N."/>
            <person name="Sikorski J."/>
            <person name="Jando M."/>
            <person name="Lapidus A."/>
            <person name="Nolan M."/>
            <person name="Lucas S."/>
            <person name="Del Rio T.G."/>
            <person name="Tice H."/>
            <person name="Copeland A."/>
            <person name="Cheng J.F."/>
            <person name="Chen F."/>
            <person name="Bruce D."/>
            <person name="Goodwin L."/>
            <person name="Pitluck S."/>
            <person name="Mavromatis K."/>
            <person name="Ovchinnikova G."/>
            <person name="Pati A."/>
            <person name="Chen A."/>
            <person name="Palaniappan K."/>
            <person name="Land M."/>
            <person name="Hauser L."/>
            <person name="Chang Y.J."/>
            <person name="Jeffries C.D."/>
            <person name="Chain P."/>
            <person name="Saunders E."/>
            <person name="Han C."/>
            <person name="Detter J.C."/>
            <person name="Brettin T."/>
            <person name="Rohde M."/>
            <person name="Goker M."/>
            <person name="Bristow J."/>
            <person name="Eisen J.A."/>
            <person name="Markowitz V."/>
            <person name="Hugenholtz P."/>
            <person name="Klenk H.P."/>
            <person name="Kyrpides N.C."/>
        </authorList>
    </citation>
    <scope>NUCLEOTIDE SEQUENCE [LARGE SCALE GENOMIC DNA]</scope>
    <source>
        <strain evidence="4">ATCC 25592 / DSM 43247 / BCRC 13721 / JCM 3198 / KCTC 3076 / NBRC 16047 / NCTC 10667</strain>
    </source>
</reference>
<dbReference type="Gene3D" id="2.60.120.200">
    <property type="match status" value="1"/>
</dbReference>
<dbReference type="CAZy" id="GH16">
    <property type="family name" value="Glycoside Hydrolase Family 16"/>
</dbReference>
<organism evidence="3 4">
    <name type="scientific">Gordonia bronchialis (strain ATCC 25592 / DSM 43247 / BCRC 13721 / JCM 3198 / KCTC 3076 / NBRC 16047 / NCTC 10667)</name>
    <name type="common">Rhodococcus bronchialis</name>
    <dbReference type="NCBI Taxonomy" id="526226"/>
    <lineage>
        <taxon>Bacteria</taxon>
        <taxon>Bacillati</taxon>
        <taxon>Actinomycetota</taxon>
        <taxon>Actinomycetes</taxon>
        <taxon>Mycobacteriales</taxon>
        <taxon>Gordoniaceae</taxon>
        <taxon>Gordonia</taxon>
    </lineage>
</organism>
<feature type="domain" description="GH16" evidence="2">
    <location>
        <begin position="20"/>
        <end position="269"/>
    </location>
</feature>
<dbReference type="HOGENOM" id="CLU_019533_0_0_11"/>
<dbReference type="EMBL" id="CP001802">
    <property type="protein sequence ID" value="ACY23309.1"/>
    <property type="molecule type" value="Genomic_DNA"/>
</dbReference>
<dbReference type="InterPro" id="IPR000757">
    <property type="entry name" value="Beta-glucanase-like"/>
</dbReference>
<dbReference type="OrthoDB" id="9809583at2"/>
<sequence>MLHVRRFSRWFVILISAVTLAAIGTVVPHPARGATLLWSDEFTGPSGASPASSKWNWETGGGGWGNNEWQTYTSSRSNSYLDGNGRLVIAVRGDTTGITSARMNTFGKFSLTFGTVSARIKLPAGQGLLPAFWLMGTDIYSAGWPKSGEIDVIEAPNNALRYNTTVHGPTTSGGHWQRGVSGSLGVDLAAGYHVYSVTKSRGRLVMKIDDRTVATFTSSQLSSGQQWVFDKPTYVLFTLAVGGNWPGAPDATTPNPSYLLVDWIRAYSS</sequence>
<keyword evidence="4" id="KW-1185">Reference proteome</keyword>
<evidence type="ECO:0000313" key="4">
    <source>
        <dbReference type="Proteomes" id="UP000001219"/>
    </source>
</evidence>
<protein>
    <submittedName>
        <fullName evidence="3">Glycoside hydrolase family 16</fullName>
    </submittedName>
</protein>
<dbReference type="PANTHER" id="PTHR10963">
    <property type="entry name" value="GLYCOSYL HYDROLASE-RELATED"/>
    <property type="match status" value="1"/>
</dbReference>
<name>D0L551_GORB4</name>